<protein>
    <submittedName>
        <fullName evidence="1">Uncharacterized protein</fullName>
    </submittedName>
</protein>
<evidence type="ECO:0000313" key="1">
    <source>
        <dbReference type="EMBL" id="KAJ5254628.1"/>
    </source>
</evidence>
<dbReference type="EMBL" id="JAPVEB010000011">
    <property type="protein sequence ID" value="KAJ5254628.1"/>
    <property type="molecule type" value="Genomic_DNA"/>
</dbReference>
<sequence>MDIASTSWTGEEAEKGEAEKVYCNHLKSQAAEASMDVLSYSMSSWDGWLQCSEGECGWSTCWVEEGA</sequence>
<accession>A0ABQ8W1M0</accession>
<reference evidence="1 2" key="1">
    <citation type="journal article" date="2023" name="IMA Fungus">
        <title>Comparative genomic study of the Penicillium genus elucidates a diverse pangenome and 15 lateral gene transfer events.</title>
        <authorList>
            <person name="Petersen C."/>
            <person name="Sorensen T."/>
            <person name="Nielsen M.R."/>
            <person name="Sondergaard T.E."/>
            <person name="Sorensen J.L."/>
            <person name="Fitzpatrick D.A."/>
            <person name="Frisvad J.C."/>
            <person name="Nielsen K.L."/>
        </authorList>
    </citation>
    <scope>NUCLEOTIDE SEQUENCE [LARGE SCALE GENOMIC DNA]</scope>
    <source>
        <strain evidence="1 2">IBT 3361</strain>
    </source>
</reference>
<evidence type="ECO:0000313" key="2">
    <source>
        <dbReference type="Proteomes" id="UP001220256"/>
    </source>
</evidence>
<organism evidence="1 2">
    <name type="scientific">Penicillium chrysogenum</name>
    <name type="common">Penicillium notatum</name>
    <dbReference type="NCBI Taxonomy" id="5076"/>
    <lineage>
        <taxon>Eukaryota</taxon>
        <taxon>Fungi</taxon>
        <taxon>Dikarya</taxon>
        <taxon>Ascomycota</taxon>
        <taxon>Pezizomycotina</taxon>
        <taxon>Eurotiomycetes</taxon>
        <taxon>Eurotiomycetidae</taxon>
        <taxon>Eurotiales</taxon>
        <taxon>Aspergillaceae</taxon>
        <taxon>Penicillium</taxon>
        <taxon>Penicillium chrysogenum species complex</taxon>
    </lineage>
</organism>
<comment type="caution">
    <text evidence="1">The sequence shown here is derived from an EMBL/GenBank/DDBJ whole genome shotgun (WGS) entry which is preliminary data.</text>
</comment>
<dbReference type="Proteomes" id="UP001220256">
    <property type="component" value="Unassembled WGS sequence"/>
</dbReference>
<proteinExistence type="predicted"/>
<name>A0ABQ8W1M0_PENCH</name>
<keyword evidence="2" id="KW-1185">Reference proteome</keyword>
<gene>
    <name evidence="1" type="ORF">N7505_011837</name>
</gene>